<keyword evidence="2" id="KW-1133">Transmembrane helix</keyword>
<keyword evidence="2" id="KW-0812">Transmembrane</keyword>
<comment type="caution">
    <text evidence="3">The sequence shown here is derived from an EMBL/GenBank/DDBJ whole genome shotgun (WGS) entry which is preliminary data.</text>
</comment>
<keyword evidence="1" id="KW-0175">Coiled coil</keyword>
<keyword evidence="2" id="KW-0472">Membrane</keyword>
<accession>A0A2M6W2Z0</accession>
<proteinExistence type="predicted"/>
<protein>
    <submittedName>
        <fullName evidence="3">Uncharacterized protein</fullName>
    </submittedName>
</protein>
<dbReference type="AlphaFoldDB" id="A0A2M6W2Z0"/>
<evidence type="ECO:0000313" key="3">
    <source>
        <dbReference type="EMBL" id="PIT87159.1"/>
    </source>
</evidence>
<name>A0A2M6W2Z0_9BACT</name>
<feature type="transmembrane region" description="Helical" evidence="2">
    <location>
        <begin position="22"/>
        <end position="44"/>
    </location>
</feature>
<evidence type="ECO:0000256" key="2">
    <source>
        <dbReference type="SAM" id="Phobius"/>
    </source>
</evidence>
<gene>
    <name evidence="3" type="ORF">COU31_04330</name>
</gene>
<feature type="coiled-coil region" evidence="1">
    <location>
        <begin position="42"/>
        <end position="69"/>
    </location>
</feature>
<reference evidence="4" key="1">
    <citation type="submission" date="2017-09" db="EMBL/GenBank/DDBJ databases">
        <title>Depth-based differentiation of microbial function through sediment-hosted aquifers and enrichment of novel symbionts in the deep terrestrial subsurface.</title>
        <authorList>
            <person name="Probst A.J."/>
            <person name="Ladd B."/>
            <person name="Jarett J.K."/>
            <person name="Geller-Mcgrath D.E."/>
            <person name="Sieber C.M.K."/>
            <person name="Emerson J.B."/>
            <person name="Anantharaman K."/>
            <person name="Thomas B.C."/>
            <person name="Malmstrom R."/>
            <person name="Stieglmeier M."/>
            <person name="Klingl A."/>
            <person name="Woyke T."/>
            <person name="Ryan C.M."/>
            <person name="Banfield J.F."/>
        </authorList>
    </citation>
    <scope>NUCLEOTIDE SEQUENCE [LARGE SCALE GENOMIC DNA]</scope>
</reference>
<dbReference type="Proteomes" id="UP000231183">
    <property type="component" value="Unassembled WGS sequence"/>
</dbReference>
<evidence type="ECO:0000256" key="1">
    <source>
        <dbReference type="SAM" id="Coils"/>
    </source>
</evidence>
<sequence length="322" mass="35423">MEQFDQNNFVQNEPAQIKSPHMVWAIVITAILVAVLVGVGVYMLQLQRVKNLEKQLSQTNETLKVLASKSVSTMNTVTTTNNTVSNTTTSKATNNASDYSSWQSYSDSQIEFKYPNNWKIQAGYGVTVAVKDLSFSNPLQGSSMIFNITYSPVGSNITLESMEKDNSQLTKTSSLTISGYQASKYNDSSGNFLNTVYRTIGNNLLLTVYSSQTAIIDNQIIASIKIKSVNSTNSDQTSKSVSSQDIKNAFSKKYPNINYSPYTIKIDKYTDTYARGSISSGAGWFAKKINGVWTIVADGQAINCSDLDSYGFPKDFKSVYCG</sequence>
<dbReference type="EMBL" id="PFBX01000049">
    <property type="protein sequence ID" value="PIT87159.1"/>
    <property type="molecule type" value="Genomic_DNA"/>
</dbReference>
<organism evidence="3 4">
    <name type="scientific">Candidatus Magasanikbacteria bacterium CG10_big_fil_rev_8_21_14_0_10_40_10</name>
    <dbReference type="NCBI Taxonomy" id="1974648"/>
    <lineage>
        <taxon>Bacteria</taxon>
        <taxon>Candidatus Magasanikiibacteriota</taxon>
    </lineage>
</organism>
<evidence type="ECO:0000313" key="4">
    <source>
        <dbReference type="Proteomes" id="UP000231183"/>
    </source>
</evidence>